<organism evidence="3 4">
    <name type="scientific">Sphaerosporella brunnea</name>
    <dbReference type="NCBI Taxonomy" id="1250544"/>
    <lineage>
        <taxon>Eukaryota</taxon>
        <taxon>Fungi</taxon>
        <taxon>Dikarya</taxon>
        <taxon>Ascomycota</taxon>
        <taxon>Pezizomycotina</taxon>
        <taxon>Pezizomycetes</taxon>
        <taxon>Pezizales</taxon>
        <taxon>Pyronemataceae</taxon>
        <taxon>Sphaerosporella</taxon>
    </lineage>
</organism>
<dbReference type="PANTHER" id="PTHR11060">
    <property type="entry name" value="PROTEIN MEMO1"/>
    <property type="match status" value="1"/>
</dbReference>
<dbReference type="EMBL" id="VXIS01000171">
    <property type="protein sequence ID" value="KAA8899185.1"/>
    <property type="molecule type" value="Genomic_DNA"/>
</dbReference>
<reference evidence="3 4" key="1">
    <citation type="submission" date="2019-09" db="EMBL/GenBank/DDBJ databases">
        <title>Draft genome of the ectomycorrhizal ascomycete Sphaerosporella brunnea.</title>
        <authorList>
            <consortium name="DOE Joint Genome Institute"/>
            <person name="Benucci G.M."/>
            <person name="Marozzi G."/>
            <person name="Antonielli L."/>
            <person name="Sanchez S."/>
            <person name="Marco P."/>
            <person name="Wang X."/>
            <person name="Falini L.B."/>
            <person name="Barry K."/>
            <person name="Haridas S."/>
            <person name="Lipzen A."/>
            <person name="Labutti K."/>
            <person name="Grigoriev I.V."/>
            <person name="Murat C."/>
            <person name="Martin F."/>
            <person name="Albertini E."/>
            <person name="Donnini D."/>
            <person name="Bonito G."/>
        </authorList>
    </citation>
    <scope>NUCLEOTIDE SEQUENCE [LARGE SCALE GENOMIC DNA]</scope>
    <source>
        <strain evidence="3 4">Sb_GMNB300</strain>
    </source>
</reference>
<dbReference type="CDD" id="cd07361">
    <property type="entry name" value="MEMO_like"/>
    <property type="match status" value="1"/>
</dbReference>
<evidence type="ECO:0000313" key="3">
    <source>
        <dbReference type="EMBL" id="KAA8899185.1"/>
    </source>
</evidence>
<evidence type="ECO:0000256" key="2">
    <source>
        <dbReference type="SAM" id="MobiDB-lite"/>
    </source>
</evidence>
<dbReference type="Proteomes" id="UP000326924">
    <property type="component" value="Unassembled WGS sequence"/>
</dbReference>
<feature type="region of interest" description="Disordered" evidence="2">
    <location>
        <begin position="220"/>
        <end position="239"/>
    </location>
</feature>
<feature type="compositionally biased region" description="Polar residues" evidence="2">
    <location>
        <begin position="220"/>
        <end position="234"/>
    </location>
</feature>
<keyword evidence="4" id="KW-1185">Reference proteome</keyword>
<dbReference type="AlphaFoldDB" id="A0A5J5EQ79"/>
<dbReference type="FunCoup" id="A0A5J5EQ79">
    <property type="interactions" value="548"/>
</dbReference>
<comment type="similarity">
    <text evidence="1">Belongs to the MEMO1 family.</text>
</comment>
<dbReference type="Gene3D" id="3.40.830.10">
    <property type="entry name" value="LigB-like"/>
    <property type="match status" value="1"/>
</dbReference>
<dbReference type="OrthoDB" id="417112at2759"/>
<comment type="caution">
    <text evidence="3">The sequence shown here is derived from an EMBL/GenBank/DDBJ whole genome shotgun (WGS) entry which is preliminary data.</text>
</comment>
<dbReference type="InParanoid" id="A0A5J5EQ79"/>
<evidence type="ECO:0000256" key="1">
    <source>
        <dbReference type="ARBA" id="ARBA00006315"/>
    </source>
</evidence>
<dbReference type="HAMAP" id="MF_00055">
    <property type="entry name" value="MEMO1"/>
    <property type="match status" value="1"/>
</dbReference>
<dbReference type="NCBIfam" id="TIGR04336">
    <property type="entry name" value="AmmeMemoSam_B"/>
    <property type="match status" value="1"/>
</dbReference>
<evidence type="ECO:0000313" key="4">
    <source>
        <dbReference type="Proteomes" id="UP000326924"/>
    </source>
</evidence>
<proteinExistence type="inferred from homology"/>
<protein>
    <submittedName>
        <fullName evidence="3">MEMO1 family</fullName>
    </submittedName>
</protein>
<gene>
    <name evidence="3" type="ORF">FN846DRAFT_187610</name>
</gene>
<dbReference type="PANTHER" id="PTHR11060:SF0">
    <property type="entry name" value="PROTEIN MEMO1"/>
    <property type="match status" value="1"/>
</dbReference>
<dbReference type="Pfam" id="PF01875">
    <property type="entry name" value="Memo"/>
    <property type="match status" value="1"/>
</dbReference>
<sequence>MTTRVATHANSWYTGNPTTLPQQLDTWLGAVPKSIEGVGELPPKSARVIIAPHAGYSYSGPAAAWAYASLDISKVKRVFILGPSHHIYLDHCAVSGCQYYSTPLGNLTVDTSLCSTLVNSDGADAKFTYMTKAADEDEHSLEMHLPYVYHLLSRANKLSETKIVPIMVGAINSRKERAYGKALAQYLADEENVFVVSSDFCHWGTRFTYTHYYPTLTETPTADTPSVSLTSRSRPTGPHRIHESIEALDRLGMSTIETGSHEEFVEYLRKTHNTICGRHPIGVVMSAIETLELEGGEEGKGRFKLVRYEQSSKVTEPSDSSVSYVSAFAVI</sequence>
<name>A0A5J5EQ79_9PEZI</name>
<dbReference type="InterPro" id="IPR002737">
    <property type="entry name" value="MEMO1_fam"/>
</dbReference>
<accession>A0A5J5EQ79</accession>